<protein>
    <recommendedName>
        <fullName evidence="3">Acyl-CoA dehydrogenase/oxidase N-terminal domain-containing protein</fullName>
    </recommendedName>
</protein>
<dbReference type="Proteomes" id="UP000186894">
    <property type="component" value="Unassembled WGS sequence"/>
</dbReference>
<dbReference type="GO" id="GO:0016627">
    <property type="term" value="F:oxidoreductase activity, acting on the CH-CH group of donors"/>
    <property type="evidence" value="ECO:0007669"/>
    <property type="project" value="InterPro"/>
</dbReference>
<dbReference type="STRING" id="1867956.BJF95_14895"/>
<dbReference type="InterPro" id="IPR009100">
    <property type="entry name" value="AcylCoA_DH/oxidase_NM_dom_sf"/>
</dbReference>
<dbReference type="GO" id="GO:0050660">
    <property type="term" value="F:flavin adenine dinucleotide binding"/>
    <property type="evidence" value="ECO:0007669"/>
    <property type="project" value="InterPro"/>
</dbReference>
<dbReference type="SUPFAM" id="SSF56645">
    <property type="entry name" value="Acyl-CoA dehydrogenase NM domain-like"/>
    <property type="match status" value="1"/>
</dbReference>
<dbReference type="InterPro" id="IPR037069">
    <property type="entry name" value="AcylCoA_DH/ox_N_sf"/>
</dbReference>
<dbReference type="OrthoDB" id="6184213at2"/>
<dbReference type="AlphaFoldDB" id="A0A1Q8ZVS2"/>
<evidence type="ECO:0008006" key="3">
    <source>
        <dbReference type="Google" id="ProtNLM"/>
    </source>
</evidence>
<name>A0A1Q8ZVS2_9HYPH</name>
<evidence type="ECO:0000313" key="1">
    <source>
        <dbReference type="EMBL" id="OLP45998.1"/>
    </source>
</evidence>
<comment type="caution">
    <text evidence="1">The sequence shown here is derived from an EMBL/GenBank/DDBJ whole genome shotgun (WGS) entry which is preliminary data.</text>
</comment>
<dbReference type="EMBL" id="MKIM01000023">
    <property type="protein sequence ID" value="OLP45998.1"/>
    <property type="molecule type" value="Genomic_DNA"/>
</dbReference>
<gene>
    <name evidence="1" type="ORF">BJF95_14895</name>
</gene>
<reference evidence="1 2" key="1">
    <citation type="submission" date="2016-09" db="EMBL/GenBank/DDBJ databases">
        <title>Rhizobium oryziradicis sp. nov., isolated from the root of rice.</title>
        <authorList>
            <person name="Zhao J."/>
            <person name="Zhang X."/>
        </authorList>
    </citation>
    <scope>NUCLEOTIDE SEQUENCE [LARGE SCALE GENOMIC DNA]</scope>
    <source>
        <strain evidence="1 2">N19</strain>
    </source>
</reference>
<proteinExistence type="predicted"/>
<evidence type="ECO:0000313" key="2">
    <source>
        <dbReference type="Proteomes" id="UP000186894"/>
    </source>
</evidence>
<organism evidence="1 2">
    <name type="scientific">Rhizobium oryziradicis</name>
    <dbReference type="NCBI Taxonomy" id="1867956"/>
    <lineage>
        <taxon>Bacteria</taxon>
        <taxon>Pseudomonadati</taxon>
        <taxon>Pseudomonadota</taxon>
        <taxon>Alphaproteobacteria</taxon>
        <taxon>Hyphomicrobiales</taxon>
        <taxon>Rhizobiaceae</taxon>
        <taxon>Rhizobium/Agrobacterium group</taxon>
        <taxon>Rhizobium</taxon>
    </lineage>
</organism>
<dbReference type="RefSeq" id="WP_139317419.1">
    <property type="nucleotide sequence ID" value="NZ_MKIM01000023.1"/>
</dbReference>
<accession>A0A1Q8ZVS2</accession>
<dbReference type="Gene3D" id="1.20.140.10">
    <property type="entry name" value="Butyryl-CoA Dehydrogenase, subunit A, domain 3"/>
    <property type="match status" value="1"/>
</dbReference>
<keyword evidence="2" id="KW-1185">Reference proteome</keyword>
<sequence>MHNVFRLSDQRQQSVAHLSTEVEALDAARDIVDRIKASLSDAAQDKKPLFKALAWVSRAGLLGISVPSDHCGADIANAILAEVVALVAESAAELGACLKGHFQVIEAIRLFASHGQHSVYFAHALAGEQFALASCVACDRHEPSTWPHLVADRTGFRLPASTVSITGGFCDWIAVPAIDPKGQHVLALLARDTDDLAFRPALPPSQANQPTEVWPAEVLPSEIWVDVSDIHVPADNLITLTIGSHGLSMLGSLSHLLNGAIDLGHAKAAFADLCEHYRRATDEDVSARAIIGRLAAQIDGASAMMERAGQKLDIAQVSASADSVLQASLSANAAVVLANDAAIAAKTTLTDIVKTTVGDNTPTQAEASPLKREINLLNSVELGSFHIDEKQPSAWPFG</sequence>
<dbReference type="Gene3D" id="1.10.540.10">
    <property type="entry name" value="Acyl-CoA dehydrogenase/oxidase, N-terminal domain"/>
    <property type="match status" value="1"/>
</dbReference>